<dbReference type="EMBL" id="BK016064">
    <property type="protein sequence ID" value="DAF92331.1"/>
    <property type="molecule type" value="Genomic_DNA"/>
</dbReference>
<accession>A0A8S5UD22</accession>
<name>A0A8S5UD22_9CAUD</name>
<organism evidence="1">
    <name type="scientific">Myoviridae sp. ctBvM24</name>
    <dbReference type="NCBI Taxonomy" id="2825050"/>
    <lineage>
        <taxon>Viruses</taxon>
        <taxon>Duplodnaviria</taxon>
        <taxon>Heunggongvirae</taxon>
        <taxon>Uroviricota</taxon>
        <taxon>Caudoviricetes</taxon>
    </lineage>
</organism>
<sequence length="252" mass="29038">MKSNTYEEFVEKFKPKKTTDDCYTPPEIYETIKNWVCEKYNVSADKIMRPFKPGGDYQAEAYPDGCLVLDNPPFSIFTQICEYYIEKGIKFFLFAPSLTCLSGRKTWDKMNHIICDCTIEYENGARVKTSFVTNLETDVILQSNPELTELIDRKMLELKSEQKKQLQKYDYPDHVVHAAKVQWFARHGVEFKVRRNEATFIRKLDAQGKRAIFGGGLLLSDRAAAEKAAAEKAAAERFELSEREKEIVKSLA</sequence>
<proteinExistence type="predicted"/>
<reference evidence="1" key="1">
    <citation type="journal article" date="2021" name="Proc. Natl. Acad. Sci. U.S.A.">
        <title>A Catalog of Tens of Thousands of Viruses from Human Metagenomes Reveals Hidden Associations with Chronic Diseases.</title>
        <authorList>
            <person name="Tisza M.J."/>
            <person name="Buck C.B."/>
        </authorList>
    </citation>
    <scope>NUCLEOTIDE SEQUENCE</scope>
    <source>
        <strain evidence="1">CtBvM24</strain>
    </source>
</reference>
<evidence type="ECO:0000313" key="1">
    <source>
        <dbReference type="EMBL" id="DAF92331.1"/>
    </source>
</evidence>
<protein>
    <submittedName>
        <fullName evidence="1">DNA N-6-adenine-methyltransferase</fullName>
    </submittedName>
</protein>